<dbReference type="InterPro" id="IPR029068">
    <property type="entry name" value="Glyas_Bleomycin-R_OHBP_Dase"/>
</dbReference>
<name>A0ABP5YBX5_STRLO</name>
<sequence>MADSWTYGAGMNRPASLARPAHTPPLLFRGRVFRRRVPDDRESAMKPNRSIPSSTVIPVLIYPDVRAAVAWLGAAFGFVERVRIGEDHRAQLGFGDGAVIVGDTRKDRRPPRPGEVTHSVMVRVEDARAHCEQARAHGARIVMEPTDFEYGERQYTAEDLAGHRWTFSQTLADIAPEEWGGQSVSVG</sequence>
<evidence type="ECO:0000313" key="3">
    <source>
        <dbReference type="Proteomes" id="UP001501777"/>
    </source>
</evidence>
<keyword evidence="3" id="KW-1185">Reference proteome</keyword>
<dbReference type="Pfam" id="PF00903">
    <property type="entry name" value="Glyoxalase"/>
    <property type="match status" value="1"/>
</dbReference>
<dbReference type="InterPro" id="IPR037523">
    <property type="entry name" value="VOC_core"/>
</dbReference>
<feature type="domain" description="VOC" evidence="1">
    <location>
        <begin position="54"/>
        <end position="170"/>
    </location>
</feature>
<gene>
    <name evidence="2" type="ORF">GCM10010276_10950</name>
</gene>
<dbReference type="SUPFAM" id="SSF54593">
    <property type="entry name" value="Glyoxalase/Bleomycin resistance protein/Dihydroxybiphenyl dioxygenase"/>
    <property type="match status" value="1"/>
</dbReference>
<accession>A0ABP5YBX5</accession>
<protein>
    <recommendedName>
        <fullName evidence="1">VOC domain-containing protein</fullName>
    </recommendedName>
</protein>
<dbReference type="Proteomes" id="UP001501777">
    <property type="component" value="Unassembled WGS sequence"/>
</dbReference>
<dbReference type="PANTHER" id="PTHR34109">
    <property type="entry name" value="BNAUNNG04460D PROTEIN-RELATED"/>
    <property type="match status" value="1"/>
</dbReference>
<dbReference type="InterPro" id="IPR004360">
    <property type="entry name" value="Glyas_Fos-R_dOase_dom"/>
</dbReference>
<evidence type="ECO:0000313" key="2">
    <source>
        <dbReference type="EMBL" id="GAA2476838.1"/>
    </source>
</evidence>
<dbReference type="PANTHER" id="PTHR34109:SF1">
    <property type="entry name" value="VOC DOMAIN-CONTAINING PROTEIN"/>
    <property type="match status" value="1"/>
</dbReference>
<comment type="caution">
    <text evidence="2">The sequence shown here is derived from an EMBL/GenBank/DDBJ whole genome shotgun (WGS) entry which is preliminary data.</text>
</comment>
<reference evidence="3" key="1">
    <citation type="journal article" date="2019" name="Int. J. Syst. Evol. Microbiol.">
        <title>The Global Catalogue of Microorganisms (GCM) 10K type strain sequencing project: providing services to taxonomists for standard genome sequencing and annotation.</title>
        <authorList>
            <consortium name="The Broad Institute Genomics Platform"/>
            <consortium name="The Broad Institute Genome Sequencing Center for Infectious Disease"/>
            <person name="Wu L."/>
            <person name="Ma J."/>
        </authorList>
    </citation>
    <scope>NUCLEOTIDE SEQUENCE [LARGE SCALE GENOMIC DNA]</scope>
    <source>
        <strain evidence="3">JCM 4395</strain>
    </source>
</reference>
<dbReference type="PROSITE" id="PS51819">
    <property type="entry name" value="VOC"/>
    <property type="match status" value="1"/>
</dbReference>
<organism evidence="2 3">
    <name type="scientific">Streptomyces longisporus</name>
    <dbReference type="NCBI Taxonomy" id="1948"/>
    <lineage>
        <taxon>Bacteria</taxon>
        <taxon>Bacillati</taxon>
        <taxon>Actinomycetota</taxon>
        <taxon>Actinomycetes</taxon>
        <taxon>Kitasatosporales</taxon>
        <taxon>Streptomycetaceae</taxon>
        <taxon>Streptomyces</taxon>
    </lineage>
</organism>
<dbReference type="Gene3D" id="3.30.720.110">
    <property type="match status" value="1"/>
</dbReference>
<dbReference type="Gene3D" id="3.30.720.120">
    <property type="match status" value="1"/>
</dbReference>
<proteinExistence type="predicted"/>
<evidence type="ECO:0000259" key="1">
    <source>
        <dbReference type="PROSITE" id="PS51819"/>
    </source>
</evidence>
<dbReference type="EMBL" id="BAAASG010000002">
    <property type="protein sequence ID" value="GAA2476838.1"/>
    <property type="molecule type" value="Genomic_DNA"/>
</dbReference>